<gene>
    <name evidence="2" type="ORF">EDB92DRAFT_1942375</name>
</gene>
<reference evidence="2" key="1">
    <citation type="submission" date="2022-01" db="EMBL/GenBank/DDBJ databases">
        <title>Comparative genomics reveals a dynamic genome evolution in the ectomycorrhizal milk-cap (Lactarius) mushrooms.</title>
        <authorList>
            <consortium name="DOE Joint Genome Institute"/>
            <person name="Lebreton A."/>
            <person name="Tang N."/>
            <person name="Kuo A."/>
            <person name="LaButti K."/>
            <person name="Drula E."/>
            <person name="Barry K."/>
            <person name="Clum A."/>
            <person name="Lipzen A."/>
            <person name="Mousain D."/>
            <person name="Ng V."/>
            <person name="Wang R."/>
            <person name="Wang X."/>
            <person name="Dai Y."/>
            <person name="Henrissat B."/>
            <person name="Grigoriev I.V."/>
            <person name="Guerin-Laguette A."/>
            <person name="Yu F."/>
            <person name="Martin F.M."/>
        </authorList>
    </citation>
    <scope>NUCLEOTIDE SEQUENCE</scope>
    <source>
        <strain evidence="2">QP</strain>
    </source>
</reference>
<feature type="region of interest" description="Disordered" evidence="1">
    <location>
        <begin position="34"/>
        <end position="54"/>
    </location>
</feature>
<name>A0AAD4QAN8_9AGAM</name>
<proteinExistence type="predicted"/>
<feature type="region of interest" description="Disordered" evidence="1">
    <location>
        <begin position="282"/>
        <end position="353"/>
    </location>
</feature>
<evidence type="ECO:0000256" key="1">
    <source>
        <dbReference type="SAM" id="MobiDB-lite"/>
    </source>
</evidence>
<feature type="compositionally biased region" description="Basic and acidic residues" evidence="1">
    <location>
        <begin position="341"/>
        <end position="353"/>
    </location>
</feature>
<accession>A0AAD4QAN8</accession>
<dbReference type="Proteomes" id="UP001201163">
    <property type="component" value="Unassembled WGS sequence"/>
</dbReference>
<feature type="region of interest" description="Disordered" evidence="1">
    <location>
        <begin position="128"/>
        <end position="147"/>
    </location>
</feature>
<organism evidence="2 3">
    <name type="scientific">Lactarius akahatsu</name>
    <dbReference type="NCBI Taxonomy" id="416441"/>
    <lineage>
        <taxon>Eukaryota</taxon>
        <taxon>Fungi</taxon>
        <taxon>Dikarya</taxon>
        <taxon>Basidiomycota</taxon>
        <taxon>Agaricomycotina</taxon>
        <taxon>Agaricomycetes</taxon>
        <taxon>Russulales</taxon>
        <taxon>Russulaceae</taxon>
        <taxon>Lactarius</taxon>
    </lineage>
</organism>
<comment type="caution">
    <text evidence="2">The sequence shown here is derived from an EMBL/GenBank/DDBJ whole genome shotgun (WGS) entry which is preliminary data.</text>
</comment>
<dbReference type="AlphaFoldDB" id="A0AAD4QAN8"/>
<keyword evidence="3" id="KW-1185">Reference proteome</keyword>
<sequence length="353" mass="38729">MSFDSTPRLAGWQRSRLVRSTRKLAKLLGETPVSVPQITLPPPGPLSPRTISECPRSPIASLKKLARTAFEPIQVALRRDPDSDGEGARSTNSELACVGTSSLRGHDQSPVLFFGAPNLAPVDSHARRIPQVPSNSPSPCGPSFRRRRSSLGSIASSELVLSATEWEECEAGREARRRRKRLSKLTRHLGESIPPYLISPNMTYSKPKSNINTPIVTTNMHSTPPLEQRTPFFSTTLPSPISKSPKPAVARTVDSFVGSIGRSLSHRSNADATSSRLLAWRHRRSRSESTPSLSHEHLTPPNTYFAPDDHPDTPVFETLGYRNGSPLRSGPPLRPLPGTPPDHDVISHRSELR</sequence>
<evidence type="ECO:0000313" key="2">
    <source>
        <dbReference type="EMBL" id="KAH8996759.1"/>
    </source>
</evidence>
<evidence type="ECO:0000313" key="3">
    <source>
        <dbReference type="Proteomes" id="UP001201163"/>
    </source>
</evidence>
<protein>
    <submittedName>
        <fullName evidence="2">Uncharacterized protein</fullName>
    </submittedName>
</protein>
<dbReference type="EMBL" id="JAKELL010000008">
    <property type="protein sequence ID" value="KAH8996759.1"/>
    <property type="molecule type" value="Genomic_DNA"/>
</dbReference>